<evidence type="ECO:0000256" key="1">
    <source>
        <dbReference type="ARBA" id="ARBA00023015"/>
    </source>
</evidence>
<name>A0A0B1RYB2_OESDE</name>
<evidence type="ECO:0000313" key="4">
    <source>
        <dbReference type="EMBL" id="KHJ77639.1"/>
    </source>
</evidence>
<organism evidence="4 5">
    <name type="scientific">Oesophagostomum dentatum</name>
    <name type="common">Nodular worm</name>
    <dbReference type="NCBI Taxonomy" id="61180"/>
    <lineage>
        <taxon>Eukaryota</taxon>
        <taxon>Metazoa</taxon>
        <taxon>Ecdysozoa</taxon>
        <taxon>Nematoda</taxon>
        <taxon>Chromadorea</taxon>
        <taxon>Rhabditida</taxon>
        <taxon>Rhabditina</taxon>
        <taxon>Rhabditomorpha</taxon>
        <taxon>Strongyloidea</taxon>
        <taxon>Strongylidae</taxon>
        <taxon>Oesophagostomum</taxon>
    </lineage>
</organism>
<dbReference type="Gene3D" id="1.10.565.10">
    <property type="entry name" value="Retinoid X Receptor"/>
    <property type="match status" value="1"/>
</dbReference>
<proteinExistence type="predicted"/>
<accession>A0A0B1RYB2</accession>
<dbReference type="OrthoDB" id="5833454at2759"/>
<keyword evidence="2" id="KW-0804">Transcription</keyword>
<keyword evidence="5" id="KW-1185">Reference proteome</keyword>
<dbReference type="InterPro" id="IPR035500">
    <property type="entry name" value="NHR-like_dom_sf"/>
</dbReference>
<keyword evidence="3" id="KW-0675">Receptor</keyword>
<dbReference type="EMBL" id="KN610564">
    <property type="protein sequence ID" value="KHJ77639.1"/>
    <property type="molecule type" value="Genomic_DNA"/>
</dbReference>
<keyword evidence="1" id="KW-0805">Transcription regulation</keyword>
<evidence type="ECO:0000256" key="2">
    <source>
        <dbReference type="ARBA" id="ARBA00023163"/>
    </source>
</evidence>
<reference evidence="4 5" key="1">
    <citation type="submission" date="2014-03" db="EMBL/GenBank/DDBJ databases">
        <title>Draft genome of the hookworm Oesophagostomum dentatum.</title>
        <authorList>
            <person name="Mitreva M."/>
        </authorList>
    </citation>
    <scope>NUCLEOTIDE SEQUENCE [LARGE SCALE GENOMIC DNA]</scope>
    <source>
        <strain evidence="4 5">OD-Hann</strain>
    </source>
</reference>
<sequence length="109" mass="12218">MHSALYQHCADTCEPSKAAARLAKILLVLPQLYLLSAEVVEHQRMRHTFANPYQLNPLLVQLFGDIFEEGRADDAYLMLALHSTQATKVATVPPQPMEPINLCSRLNMS</sequence>
<dbReference type="SUPFAM" id="SSF48508">
    <property type="entry name" value="Nuclear receptor ligand-binding domain"/>
    <property type="match status" value="1"/>
</dbReference>
<dbReference type="AlphaFoldDB" id="A0A0B1RYB2"/>
<dbReference type="Proteomes" id="UP000053660">
    <property type="component" value="Unassembled WGS sequence"/>
</dbReference>
<evidence type="ECO:0000313" key="5">
    <source>
        <dbReference type="Proteomes" id="UP000053660"/>
    </source>
</evidence>
<protein>
    <submittedName>
        <fullName evidence="4">Uncharacterized protein</fullName>
    </submittedName>
</protein>
<evidence type="ECO:0000256" key="3">
    <source>
        <dbReference type="ARBA" id="ARBA00023170"/>
    </source>
</evidence>
<gene>
    <name evidence="4" type="ORF">OESDEN_22741</name>
</gene>